<dbReference type="InterPro" id="IPR036061">
    <property type="entry name" value="CheW-like_dom_sf"/>
</dbReference>
<dbReference type="InterPro" id="IPR001789">
    <property type="entry name" value="Sig_transdc_resp-reg_receiver"/>
</dbReference>
<dbReference type="PANTHER" id="PTHR47233:SF4">
    <property type="entry name" value="CHEMOTAXIS SIGNAL TRANSDUCTION PROTEIN"/>
    <property type="match status" value="1"/>
</dbReference>
<evidence type="ECO:0000259" key="3">
    <source>
        <dbReference type="PROSITE" id="PS50851"/>
    </source>
</evidence>
<dbReference type="OrthoDB" id="9806105at2"/>
<evidence type="ECO:0000313" key="4">
    <source>
        <dbReference type="EMBL" id="QGZ59818.1"/>
    </source>
</evidence>
<keyword evidence="5" id="KW-1185">Reference proteome</keyword>
<dbReference type="PANTHER" id="PTHR47233">
    <property type="entry name" value="CHEMOTAXIS PROTEIN CHEV"/>
    <property type="match status" value="1"/>
</dbReference>
<evidence type="ECO:0000256" key="1">
    <source>
        <dbReference type="PROSITE-ProRule" id="PRU00169"/>
    </source>
</evidence>
<dbReference type="KEGG" id="pacp:FAZ97_33215"/>
<dbReference type="AlphaFoldDB" id="A0A7Z2GDS6"/>
<keyword evidence="1" id="KW-0597">Phosphoprotein</keyword>
<evidence type="ECO:0000259" key="2">
    <source>
        <dbReference type="PROSITE" id="PS50110"/>
    </source>
</evidence>
<dbReference type="GO" id="GO:0000160">
    <property type="term" value="P:phosphorelay signal transduction system"/>
    <property type="evidence" value="ECO:0007669"/>
    <property type="project" value="InterPro"/>
</dbReference>
<feature type="modified residue" description="4-aspartylphosphate" evidence="1">
    <location>
        <position position="254"/>
    </location>
</feature>
<dbReference type="PROSITE" id="PS50110">
    <property type="entry name" value="RESPONSE_REGULATORY"/>
    <property type="match status" value="1"/>
</dbReference>
<dbReference type="Gene3D" id="3.40.50.2300">
    <property type="match status" value="1"/>
</dbReference>
<dbReference type="SMART" id="SM00448">
    <property type="entry name" value="REC"/>
    <property type="match status" value="1"/>
</dbReference>
<dbReference type="PROSITE" id="PS50851">
    <property type="entry name" value="CHEW"/>
    <property type="match status" value="1"/>
</dbReference>
<reference evidence="4 5" key="1">
    <citation type="submission" date="2019-12" db="EMBL/GenBank/DDBJ databases">
        <title>Paraburkholderia acidiphila 7Q-K02 sp. nov and Paraburkholderia acidisoli DHF22 sp. nov., two strains isolated from forest soil.</title>
        <authorList>
            <person name="Gao Z."/>
            <person name="Qiu L."/>
        </authorList>
    </citation>
    <scope>NUCLEOTIDE SEQUENCE [LARGE SCALE GENOMIC DNA]</scope>
    <source>
        <strain evidence="4 5">7Q-K02</strain>
    </source>
</reference>
<dbReference type="Pfam" id="PF00072">
    <property type="entry name" value="Response_reg"/>
    <property type="match status" value="1"/>
</dbReference>
<dbReference type="EMBL" id="CP046912">
    <property type="protein sequence ID" value="QGZ59818.1"/>
    <property type="molecule type" value="Genomic_DNA"/>
</dbReference>
<dbReference type="PIRSF" id="PIRSF002867">
    <property type="entry name" value="CheV"/>
    <property type="match status" value="1"/>
</dbReference>
<dbReference type="Gene3D" id="2.40.50.180">
    <property type="entry name" value="CheA-289, Domain 4"/>
    <property type="match status" value="1"/>
</dbReference>
<feature type="domain" description="CheW-like" evidence="3">
    <location>
        <begin position="24"/>
        <end position="171"/>
    </location>
</feature>
<gene>
    <name evidence="4" type="ORF">FAZ97_33215</name>
</gene>
<feature type="domain" description="Response regulatory" evidence="2">
    <location>
        <begin position="192"/>
        <end position="321"/>
    </location>
</feature>
<dbReference type="SUPFAM" id="SSF50341">
    <property type="entry name" value="CheW-like"/>
    <property type="match status" value="1"/>
</dbReference>
<dbReference type="InterPro" id="IPR024181">
    <property type="entry name" value="Chemotax_regulator_CheV"/>
</dbReference>
<protein>
    <submittedName>
        <fullName evidence="4">Response regulator</fullName>
    </submittedName>
</protein>
<dbReference type="Proteomes" id="UP000434209">
    <property type="component" value="Chromosome 4"/>
</dbReference>
<dbReference type="GO" id="GO:0006935">
    <property type="term" value="P:chemotaxis"/>
    <property type="evidence" value="ECO:0007669"/>
    <property type="project" value="InterPro"/>
</dbReference>
<sequence>MEYQLKSVQQHGVDERTTLTSNNRLELLLFRLGSARKGAARGLYGINVFKIREIATMPELTPIAGSPEHLAGAVDIRGQIIPVIDIGSMIGSVSEKPPGILLVTEFSRGTQALAVEEVEDIVRLEWSEVLSAESSGTTGYVTGVARINPGTENARLAQLLDVEQIMRDAFPEQHTEVRADAVGEAVRLAGGRILAADDSGFARALIGQALTALEVPHVIAHNGQAAWTILQQMAADAQNEGIPVRDKVSLVITDLEMPEMDGFMLTRKIKADQRLKHLPVLIHSSLSGSANEAHARNAGANGYVSKFAPAELSAAIRKALAA</sequence>
<evidence type="ECO:0000313" key="5">
    <source>
        <dbReference type="Proteomes" id="UP000434209"/>
    </source>
</evidence>
<organism evidence="4 5">
    <name type="scientific">Paraburkholderia acidiphila</name>
    <dbReference type="NCBI Taxonomy" id="2571747"/>
    <lineage>
        <taxon>Bacteria</taxon>
        <taxon>Pseudomonadati</taxon>
        <taxon>Pseudomonadota</taxon>
        <taxon>Betaproteobacteria</taxon>
        <taxon>Burkholderiales</taxon>
        <taxon>Burkholderiaceae</taxon>
        <taxon>Paraburkholderia</taxon>
    </lineage>
</organism>
<dbReference type="SUPFAM" id="SSF52172">
    <property type="entry name" value="CheY-like"/>
    <property type="match status" value="1"/>
</dbReference>
<dbReference type="SMART" id="SM00260">
    <property type="entry name" value="CheW"/>
    <property type="match status" value="1"/>
</dbReference>
<dbReference type="InterPro" id="IPR011006">
    <property type="entry name" value="CheY-like_superfamily"/>
</dbReference>
<name>A0A7Z2GDS6_9BURK</name>
<dbReference type="Gene3D" id="2.30.30.40">
    <property type="entry name" value="SH3 Domains"/>
    <property type="match status" value="1"/>
</dbReference>
<dbReference type="InterPro" id="IPR002545">
    <property type="entry name" value="CheW-lke_dom"/>
</dbReference>
<proteinExistence type="predicted"/>
<dbReference type="Pfam" id="PF01584">
    <property type="entry name" value="CheW"/>
    <property type="match status" value="1"/>
</dbReference>
<accession>A0A7Z2GDS6</accession>